<dbReference type="InterPro" id="IPR011324">
    <property type="entry name" value="Cytotoxic_necrot_fac-like_cat"/>
</dbReference>
<dbReference type="AlphaFoldDB" id="A0A857DKQ7"/>
<name>A0A857DKQ7_9FIRM</name>
<dbReference type="GO" id="GO:0017061">
    <property type="term" value="F:S-methyl-5-thioadenosine phosphorylase activity"/>
    <property type="evidence" value="ECO:0007669"/>
    <property type="project" value="UniProtKB-EC"/>
</dbReference>
<evidence type="ECO:0000256" key="10">
    <source>
        <dbReference type="ARBA" id="ARBA00049893"/>
    </source>
</evidence>
<keyword evidence="4" id="KW-0808">Transferase</keyword>
<accession>A0A857DKQ7</accession>
<evidence type="ECO:0000256" key="5">
    <source>
        <dbReference type="ARBA" id="ARBA00022723"/>
    </source>
</evidence>
<comment type="similarity">
    <text evidence="3 11">Belongs to the purine nucleoside phosphorylase YfiH/LACC1 family.</text>
</comment>
<sequence length="266" mass="28742">MAWERQTVGGLAYLTIPKWSLHGVTAVFSTRDGGVGSPPYSSLNLALHVGDTIDDVLHNRRIFLAGIGRLPEDCVAAEQVHGTAVRFIAETDRSRGMQDLVSALPSCDGMITAQDVGLLSFYADCVPVFFFHPHSRIIGLAHAGWRGTTANIVQEMVNKMIQAGADAEECLAAIGPCIGPCCYVVGDSVASIFREKWNEPSVLSETAPGEYSLDLQEANRQLLISAGIRAENILTAQMCTSCHPGEFFSYRREGITGRMAAYIGFS</sequence>
<keyword evidence="7" id="KW-0862">Zinc</keyword>
<organism evidence="12 13">
    <name type="scientific">Dehalobacter restrictus</name>
    <dbReference type="NCBI Taxonomy" id="55583"/>
    <lineage>
        <taxon>Bacteria</taxon>
        <taxon>Bacillati</taxon>
        <taxon>Bacillota</taxon>
        <taxon>Clostridia</taxon>
        <taxon>Eubacteriales</taxon>
        <taxon>Desulfitobacteriaceae</taxon>
        <taxon>Dehalobacter</taxon>
    </lineage>
</organism>
<dbReference type="Proteomes" id="UP000430508">
    <property type="component" value="Chromosome"/>
</dbReference>
<evidence type="ECO:0000256" key="8">
    <source>
        <dbReference type="ARBA" id="ARBA00047989"/>
    </source>
</evidence>
<comment type="catalytic activity">
    <reaction evidence="9">
        <text>adenosine + phosphate = alpha-D-ribose 1-phosphate + adenine</text>
        <dbReference type="Rhea" id="RHEA:27642"/>
        <dbReference type="ChEBI" id="CHEBI:16335"/>
        <dbReference type="ChEBI" id="CHEBI:16708"/>
        <dbReference type="ChEBI" id="CHEBI:43474"/>
        <dbReference type="ChEBI" id="CHEBI:57720"/>
        <dbReference type="EC" id="2.4.2.1"/>
    </reaction>
    <physiologicalReaction direction="left-to-right" evidence="9">
        <dbReference type="Rhea" id="RHEA:27643"/>
    </physiologicalReaction>
</comment>
<protein>
    <recommendedName>
        <fullName evidence="11">Purine nucleoside phosphorylase</fullName>
    </recommendedName>
</protein>
<dbReference type="PANTHER" id="PTHR30616">
    <property type="entry name" value="UNCHARACTERIZED PROTEIN YFIH"/>
    <property type="match status" value="1"/>
</dbReference>
<dbReference type="NCBIfam" id="TIGR00726">
    <property type="entry name" value="peptidoglycan editing factor PgeF"/>
    <property type="match status" value="1"/>
</dbReference>
<keyword evidence="5" id="KW-0479">Metal-binding</keyword>
<evidence type="ECO:0000256" key="11">
    <source>
        <dbReference type="RuleBase" id="RU361274"/>
    </source>
</evidence>
<dbReference type="PANTHER" id="PTHR30616:SF2">
    <property type="entry name" value="PURINE NUCLEOSIDE PHOSPHORYLASE LACC1"/>
    <property type="match status" value="1"/>
</dbReference>
<evidence type="ECO:0000256" key="3">
    <source>
        <dbReference type="ARBA" id="ARBA00007353"/>
    </source>
</evidence>
<gene>
    <name evidence="12" type="primary">pgeF</name>
    <name evidence="12" type="ORF">GQ588_11290</name>
</gene>
<evidence type="ECO:0000313" key="12">
    <source>
        <dbReference type="EMBL" id="QHA01178.1"/>
    </source>
</evidence>
<dbReference type="InterPro" id="IPR003730">
    <property type="entry name" value="Cu_polyphenol_OxRdtase"/>
</dbReference>
<keyword evidence="6" id="KW-0378">Hydrolase</keyword>
<dbReference type="CDD" id="cd16833">
    <property type="entry name" value="YfiH"/>
    <property type="match status" value="1"/>
</dbReference>
<comment type="catalytic activity">
    <reaction evidence="8">
        <text>adenosine + H2O + H(+) = inosine + NH4(+)</text>
        <dbReference type="Rhea" id="RHEA:24408"/>
        <dbReference type="ChEBI" id="CHEBI:15377"/>
        <dbReference type="ChEBI" id="CHEBI:15378"/>
        <dbReference type="ChEBI" id="CHEBI:16335"/>
        <dbReference type="ChEBI" id="CHEBI:17596"/>
        <dbReference type="ChEBI" id="CHEBI:28938"/>
        <dbReference type="EC" id="3.5.4.4"/>
    </reaction>
    <physiologicalReaction direction="left-to-right" evidence="8">
        <dbReference type="Rhea" id="RHEA:24409"/>
    </physiologicalReaction>
</comment>
<evidence type="ECO:0000256" key="6">
    <source>
        <dbReference type="ARBA" id="ARBA00022801"/>
    </source>
</evidence>
<dbReference type="Gene3D" id="3.60.140.10">
    <property type="entry name" value="CNF1/YfiH-like putative cysteine hydrolases"/>
    <property type="match status" value="1"/>
</dbReference>
<evidence type="ECO:0000313" key="13">
    <source>
        <dbReference type="Proteomes" id="UP000430508"/>
    </source>
</evidence>
<proteinExistence type="inferred from homology"/>
<dbReference type="Pfam" id="PF02578">
    <property type="entry name" value="Cu-oxidase_4"/>
    <property type="match status" value="1"/>
</dbReference>
<evidence type="ECO:0000256" key="9">
    <source>
        <dbReference type="ARBA" id="ARBA00048968"/>
    </source>
</evidence>
<dbReference type="RefSeq" id="WP_158208459.1">
    <property type="nucleotide sequence ID" value="NZ_CP046996.1"/>
</dbReference>
<evidence type="ECO:0000256" key="7">
    <source>
        <dbReference type="ARBA" id="ARBA00022833"/>
    </source>
</evidence>
<evidence type="ECO:0000256" key="4">
    <source>
        <dbReference type="ARBA" id="ARBA00022679"/>
    </source>
</evidence>
<dbReference type="InterPro" id="IPR038371">
    <property type="entry name" value="Cu_polyphenol_OxRdtase_sf"/>
</dbReference>
<evidence type="ECO:0000256" key="2">
    <source>
        <dbReference type="ARBA" id="ARBA00003215"/>
    </source>
</evidence>
<comment type="catalytic activity">
    <reaction evidence="10">
        <text>S-methyl-5'-thioadenosine + phosphate = 5-(methylsulfanyl)-alpha-D-ribose 1-phosphate + adenine</text>
        <dbReference type="Rhea" id="RHEA:11852"/>
        <dbReference type="ChEBI" id="CHEBI:16708"/>
        <dbReference type="ChEBI" id="CHEBI:17509"/>
        <dbReference type="ChEBI" id="CHEBI:43474"/>
        <dbReference type="ChEBI" id="CHEBI:58533"/>
        <dbReference type="EC" id="2.4.2.28"/>
    </reaction>
    <physiologicalReaction direction="left-to-right" evidence="10">
        <dbReference type="Rhea" id="RHEA:11853"/>
    </physiologicalReaction>
</comment>
<reference evidence="12 13" key="1">
    <citation type="submission" date="2019-12" db="EMBL/GenBank/DDBJ databases">
        <title>Sequence classification of anaerobic respiratory reductive dehalogenases: First we see many, then we see few.</title>
        <authorList>
            <person name="Molenda O."/>
            <person name="Puentes Jacome L.A."/>
            <person name="Cao X."/>
            <person name="Nesbo C.L."/>
            <person name="Tang S."/>
            <person name="Morson N."/>
            <person name="Patron J."/>
            <person name="Lomheim L."/>
            <person name="Wishart D.S."/>
            <person name="Edwards E.A."/>
        </authorList>
    </citation>
    <scope>NUCLEOTIDE SEQUENCE [LARGE SCALE GENOMIC DNA]</scope>
    <source>
        <strain evidence="12 13">12DCA</strain>
    </source>
</reference>
<dbReference type="SUPFAM" id="SSF64438">
    <property type="entry name" value="CNF1/YfiH-like putative cysteine hydrolases"/>
    <property type="match status" value="1"/>
</dbReference>
<evidence type="ECO:0000256" key="1">
    <source>
        <dbReference type="ARBA" id="ARBA00000553"/>
    </source>
</evidence>
<dbReference type="EMBL" id="CP046996">
    <property type="protein sequence ID" value="QHA01178.1"/>
    <property type="molecule type" value="Genomic_DNA"/>
</dbReference>
<comment type="function">
    <text evidence="2">Purine nucleoside enzyme that catalyzes the phosphorolysis of adenosine and inosine nucleosides, yielding D-ribose 1-phosphate and the respective free bases, adenine and hypoxanthine. Also catalyzes the phosphorolysis of S-methyl-5'-thioadenosine into adenine and S-methyl-5-thio-alpha-D-ribose 1-phosphate. Also has adenosine deaminase activity.</text>
</comment>
<dbReference type="GO" id="GO:0005507">
    <property type="term" value="F:copper ion binding"/>
    <property type="evidence" value="ECO:0007669"/>
    <property type="project" value="TreeGrafter"/>
</dbReference>
<comment type="catalytic activity">
    <reaction evidence="1">
        <text>inosine + phosphate = alpha-D-ribose 1-phosphate + hypoxanthine</text>
        <dbReference type="Rhea" id="RHEA:27646"/>
        <dbReference type="ChEBI" id="CHEBI:17368"/>
        <dbReference type="ChEBI" id="CHEBI:17596"/>
        <dbReference type="ChEBI" id="CHEBI:43474"/>
        <dbReference type="ChEBI" id="CHEBI:57720"/>
        <dbReference type="EC" id="2.4.2.1"/>
    </reaction>
    <physiologicalReaction direction="left-to-right" evidence="1">
        <dbReference type="Rhea" id="RHEA:27647"/>
    </physiologicalReaction>
</comment>
<dbReference type="GO" id="GO:0016787">
    <property type="term" value="F:hydrolase activity"/>
    <property type="evidence" value="ECO:0007669"/>
    <property type="project" value="UniProtKB-KW"/>
</dbReference>